<dbReference type="GO" id="GO:0042910">
    <property type="term" value="F:xenobiotic transmembrane transporter activity"/>
    <property type="evidence" value="ECO:0007669"/>
    <property type="project" value="TreeGrafter"/>
</dbReference>
<accession>A0A2N6KLP9</accession>
<dbReference type="Proteomes" id="UP000235025">
    <property type="component" value="Unassembled WGS sequence"/>
</dbReference>
<feature type="transmembrane region" description="Helical" evidence="1">
    <location>
        <begin position="530"/>
        <end position="551"/>
    </location>
</feature>
<feature type="transmembrane region" description="Helical" evidence="1">
    <location>
        <begin position="430"/>
        <end position="453"/>
    </location>
</feature>
<feature type="transmembrane region" description="Helical" evidence="1">
    <location>
        <begin position="875"/>
        <end position="894"/>
    </location>
</feature>
<dbReference type="Pfam" id="PF00873">
    <property type="entry name" value="ACR_tran"/>
    <property type="match status" value="1"/>
</dbReference>
<sequence>MSTLFYRNVQLLLLTICLIVVWGLSAFLTMPRLEDPVLTQRNALIKTAFPGATVERVETLVTDKIEEELSDIEEIKHLESTSRPGFSIISIELKDTVKGKDADEVWSRVRNRITDAIPQLPSEASRPRFEKLEIKANALIVALTWNLKQPTDYTILRRLSEELKDQLRYVPGTTKVEMFGDPDEEIIVEISPSDLASLGLTAPELSRQILSSDAKVAAGQLRSSNNDLLFEVEDELDSLERINRIPIRFGNSGQFTRLGDIAQVKKATIEPLASFALVSGQPAIALEVLVEPEKRLDDWKHGADQTIEKFRAQLPSGIGLNLLLDQSSYVANRIRIVLQELLIGSVLAMIVLYFMMGWRAALVVAVTLPLSSLIVFGAMQVLKVPLHQMSITGLIIALGLLVDNSIAVIDEVQVRLHEGMAPEQAIAGSIKHLTVPLVSSTFSTVLAFLPIALAPGGVGEFTGTIGLSSILGIVASLVTSLTILPAVAGKLHDWTHRGRGHASSRNVWWETGFSHPQLTQVYRWTLDKALARPVIAVSMSLILPIAGFAIAPHLDIEFFPPSGRDQFYIELELPIQTSLEKTKSTVLQARQLIQKHPEVSDVHWFIGKSAPKIYYNIINNRENSSNYAQGLVQLQPKVSPLPMIQALQKELDQAFPSAIVWARQLEQGPPFEAPIELRLYGPDLQRLRELGNQMRLILDQVPDVLHTRATLAEALPKLSLKIDEEEARLAGLDKSAIAQQLDNSLEGAVGGSVLEDTENLPVRVRLSNFKRGNLDQISSLDLLSNNTPTSGQERARIPLSAVGDVQLMPDVATIFRRNRQRVNKLQGLLTAGVLPAKVLADFQHRLAASDFQLPPGYSLDFGGEAETRSTAVTNLLSTVSVLLVLMVGTLVLAFNSFAIAGVLGLIAILAAGFGLGSLSVFGYPFGFNPILAMVALIGIGINEATVVLAALLEDPLAQSGDRQGVREVVVHSTRHMISTTITDMCGFFPLLFDSTGFWPPFAIVMIGGLVGVTQLSLYCVPPAFLVIARRRSKISSFARKLSELDAKV</sequence>
<keyword evidence="1" id="KW-0812">Transmembrane</keyword>
<dbReference type="Gene3D" id="3.30.2090.10">
    <property type="entry name" value="Multidrug efflux transporter AcrB TolC docking domain, DN and DC subdomains"/>
    <property type="match status" value="2"/>
</dbReference>
<dbReference type="AlphaFoldDB" id="A0A2N6KLP9"/>
<evidence type="ECO:0000313" key="3">
    <source>
        <dbReference type="Proteomes" id="UP000235025"/>
    </source>
</evidence>
<dbReference type="EMBL" id="NMQA01000019">
    <property type="protein sequence ID" value="PMB00791.1"/>
    <property type="molecule type" value="Genomic_DNA"/>
</dbReference>
<dbReference type="Gene3D" id="3.30.70.1440">
    <property type="entry name" value="Multidrug efflux transporter AcrB pore domain"/>
    <property type="match status" value="1"/>
</dbReference>
<proteinExistence type="predicted"/>
<feature type="transmembrane region" description="Helical" evidence="1">
    <location>
        <begin position="930"/>
        <end position="952"/>
    </location>
</feature>
<keyword evidence="1" id="KW-1133">Transmembrane helix</keyword>
<dbReference type="Gene3D" id="1.20.1640.10">
    <property type="entry name" value="Multidrug efflux transporter AcrB transmembrane domain"/>
    <property type="match status" value="2"/>
</dbReference>
<dbReference type="GO" id="GO:0005886">
    <property type="term" value="C:plasma membrane"/>
    <property type="evidence" value="ECO:0007669"/>
    <property type="project" value="TreeGrafter"/>
</dbReference>
<dbReference type="InterPro" id="IPR027463">
    <property type="entry name" value="AcrB_DN_DC_subdom"/>
</dbReference>
<name>A0A2N6KLP9_9CYAN</name>
<protein>
    <submittedName>
        <fullName evidence="2">Acriflavine resistance protein B</fullName>
    </submittedName>
</protein>
<evidence type="ECO:0000313" key="2">
    <source>
        <dbReference type="EMBL" id="PMB00791.1"/>
    </source>
</evidence>
<dbReference type="SUPFAM" id="SSF82693">
    <property type="entry name" value="Multidrug efflux transporter AcrB pore domain, PN1, PN2, PC1 and PC2 subdomains"/>
    <property type="match status" value="3"/>
</dbReference>
<evidence type="ECO:0000256" key="1">
    <source>
        <dbReference type="SAM" id="Phobius"/>
    </source>
</evidence>
<comment type="caution">
    <text evidence="2">The sequence shown here is derived from an EMBL/GenBank/DDBJ whole genome shotgun (WGS) entry which is preliminary data.</text>
</comment>
<dbReference type="PANTHER" id="PTHR32063">
    <property type="match status" value="1"/>
</dbReference>
<dbReference type="PANTHER" id="PTHR32063:SF18">
    <property type="entry name" value="CATION EFFLUX SYSTEM PROTEIN"/>
    <property type="match status" value="1"/>
</dbReference>
<gene>
    <name evidence="2" type="ORF">CEN50_01745</name>
</gene>
<dbReference type="RefSeq" id="WP_102171200.1">
    <property type="nucleotide sequence ID" value="NZ_NMQA01000019.1"/>
</dbReference>
<organism evidence="2 3">
    <name type="scientific">Fischerella thermalis CCMEE 5268</name>
    <dbReference type="NCBI Taxonomy" id="2019662"/>
    <lineage>
        <taxon>Bacteria</taxon>
        <taxon>Bacillati</taxon>
        <taxon>Cyanobacteriota</taxon>
        <taxon>Cyanophyceae</taxon>
        <taxon>Nostocales</taxon>
        <taxon>Hapalosiphonaceae</taxon>
        <taxon>Fischerella</taxon>
    </lineage>
</organism>
<dbReference type="InterPro" id="IPR001036">
    <property type="entry name" value="Acrflvin-R"/>
</dbReference>
<dbReference type="SUPFAM" id="SSF82866">
    <property type="entry name" value="Multidrug efflux transporter AcrB transmembrane domain"/>
    <property type="match status" value="2"/>
</dbReference>
<dbReference type="Gene3D" id="3.30.70.1320">
    <property type="entry name" value="Multidrug efflux transporter AcrB pore domain like"/>
    <property type="match status" value="1"/>
</dbReference>
<reference evidence="2 3" key="1">
    <citation type="submission" date="2017-07" db="EMBL/GenBank/DDBJ databases">
        <title>Genomes of Fischerella (Mastigocladus) sp. strains.</title>
        <authorList>
            <person name="Miller S.R."/>
        </authorList>
    </citation>
    <scope>NUCLEOTIDE SEQUENCE [LARGE SCALE GENOMIC DNA]</scope>
    <source>
        <strain evidence="2 3">CCMEE 5268</strain>
    </source>
</reference>
<dbReference type="PRINTS" id="PR00702">
    <property type="entry name" value="ACRIFLAVINRP"/>
</dbReference>
<feature type="transmembrane region" description="Helical" evidence="1">
    <location>
        <begin position="336"/>
        <end position="355"/>
    </location>
</feature>
<dbReference type="Gene3D" id="3.30.70.1430">
    <property type="entry name" value="Multidrug efflux transporter AcrB pore domain"/>
    <property type="match status" value="2"/>
</dbReference>
<dbReference type="SUPFAM" id="SSF82714">
    <property type="entry name" value="Multidrug efflux transporter AcrB TolC docking domain, DN and DC subdomains"/>
    <property type="match status" value="2"/>
</dbReference>
<keyword evidence="1" id="KW-0472">Membrane</keyword>
<feature type="transmembrane region" description="Helical" evidence="1">
    <location>
        <begin position="388"/>
        <end position="409"/>
    </location>
</feature>
<feature type="transmembrane region" description="Helical" evidence="1">
    <location>
        <begin position="465"/>
        <end position="489"/>
    </location>
</feature>
<feature type="transmembrane region" description="Helical" evidence="1">
    <location>
        <begin position="998"/>
        <end position="1027"/>
    </location>
</feature>
<feature type="transmembrane region" description="Helical" evidence="1">
    <location>
        <begin position="901"/>
        <end position="924"/>
    </location>
</feature>
<feature type="transmembrane region" description="Helical" evidence="1">
    <location>
        <begin position="362"/>
        <end position="382"/>
    </location>
</feature>